<accession>A0A412QZ87</accession>
<feature type="active site" evidence="5">
    <location>
        <position position="123"/>
    </location>
</feature>
<feature type="domain" description="Peptidase S26" evidence="7">
    <location>
        <begin position="22"/>
        <end position="280"/>
    </location>
</feature>
<dbReference type="SUPFAM" id="SSF51306">
    <property type="entry name" value="LexA/Signal peptidase"/>
    <property type="match status" value="1"/>
</dbReference>
<dbReference type="CDD" id="cd06530">
    <property type="entry name" value="S26_SPase_I"/>
    <property type="match status" value="2"/>
</dbReference>
<evidence type="ECO:0000313" key="8">
    <source>
        <dbReference type="EMBL" id="RGT96577.1"/>
    </source>
</evidence>
<dbReference type="GO" id="GO:0009003">
    <property type="term" value="F:signal peptidase activity"/>
    <property type="evidence" value="ECO:0007669"/>
    <property type="project" value="UniProtKB-EC"/>
</dbReference>
<comment type="similarity">
    <text evidence="1 6">Belongs to the peptidase S26 family.</text>
</comment>
<keyword evidence="3 6" id="KW-0645">Protease</keyword>
<comment type="subcellular location">
    <subcellularLocation>
        <location evidence="6">Membrane</location>
        <topology evidence="6">Single-pass type II membrane protein</topology>
    </subcellularLocation>
</comment>
<dbReference type="InterPro" id="IPR036286">
    <property type="entry name" value="LexA/Signal_pep-like_sf"/>
</dbReference>
<dbReference type="InterPro" id="IPR019756">
    <property type="entry name" value="Pept_S26A_signal_pept_1_Ser-AS"/>
</dbReference>
<evidence type="ECO:0000256" key="4">
    <source>
        <dbReference type="ARBA" id="ARBA00022801"/>
    </source>
</evidence>
<sequence>MKNRIEYWASIKTGLDKLLSVAFSFCIIGIVWLLFQVTSFASFKIPSDSMEPALIAGDNILVNKWVMGGRLFDIWEAAGGSQVDISRLPGFGRIKRNDVLVFNFPYPARWDSLGLNLKTYYVKRCVAVPGDTFEIRNAHYKVYGYKGTLGCVDSQDKLLQILSMGEERNWGIVMKGFPHDSLVNWTIKEFGPFYIPARGTSVKMNTVNRILYKNAIEWEQKRKLVQQGDSFLLNDSIIQEYQFKEDYYFVAGDKVMNSKDSRYWGLLPEKFIVGKATLIWKSVDLDTDEIRWNRVFKRIE</sequence>
<dbReference type="PROSITE" id="PS00501">
    <property type="entry name" value="SPASE_I_1"/>
    <property type="match status" value="1"/>
</dbReference>
<evidence type="ECO:0000256" key="2">
    <source>
        <dbReference type="ARBA" id="ARBA00019232"/>
    </source>
</evidence>
<evidence type="ECO:0000259" key="7">
    <source>
        <dbReference type="Pfam" id="PF10502"/>
    </source>
</evidence>
<keyword evidence="6" id="KW-1133">Transmembrane helix</keyword>
<dbReference type="GO" id="GO:0006465">
    <property type="term" value="P:signal peptide processing"/>
    <property type="evidence" value="ECO:0007669"/>
    <property type="project" value="InterPro"/>
</dbReference>
<gene>
    <name evidence="8" type="primary">lepB</name>
    <name evidence="8" type="ORF">DWX04_03705</name>
</gene>
<evidence type="ECO:0000313" key="9">
    <source>
        <dbReference type="Proteomes" id="UP000283833"/>
    </source>
</evidence>
<keyword evidence="4 6" id="KW-0378">Hydrolase</keyword>
<dbReference type="Proteomes" id="UP000283833">
    <property type="component" value="Unassembled WGS sequence"/>
</dbReference>
<dbReference type="NCBIfam" id="TIGR02227">
    <property type="entry name" value="sigpep_I_bact"/>
    <property type="match status" value="1"/>
</dbReference>
<reference evidence="8 9" key="1">
    <citation type="submission" date="2018-08" db="EMBL/GenBank/DDBJ databases">
        <title>A genome reference for cultivated species of the human gut microbiota.</title>
        <authorList>
            <person name="Zou Y."/>
            <person name="Xue W."/>
            <person name="Luo G."/>
        </authorList>
    </citation>
    <scope>NUCLEOTIDE SEQUENCE [LARGE SCALE GENOMIC DNA]</scope>
    <source>
        <strain evidence="8 9">AF18-14</strain>
    </source>
</reference>
<evidence type="ECO:0000256" key="5">
    <source>
        <dbReference type="PIRSR" id="PIRSR600223-1"/>
    </source>
</evidence>
<dbReference type="PANTHER" id="PTHR43390">
    <property type="entry name" value="SIGNAL PEPTIDASE I"/>
    <property type="match status" value="1"/>
</dbReference>
<name>A0A412QZ87_PHOVU</name>
<evidence type="ECO:0000256" key="3">
    <source>
        <dbReference type="ARBA" id="ARBA00022670"/>
    </source>
</evidence>
<keyword evidence="6" id="KW-0472">Membrane</keyword>
<feature type="active site" evidence="5">
    <location>
        <position position="49"/>
    </location>
</feature>
<dbReference type="InterPro" id="IPR019533">
    <property type="entry name" value="Peptidase_S26"/>
</dbReference>
<dbReference type="EC" id="3.4.21.89" evidence="6"/>
<dbReference type="EMBL" id="QRXI01000004">
    <property type="protein sequence ID" value="RGT96577.1"/>
    <property type="molecule type" value="Genomic_DNA"/>
</dbReference>
<evidence type="ECO:0000256" key="6">
    <source>
        <dbReference type="RuleBase" id="RU362042"/>
    </source>
</evidence>
<dbReference type="PRINTS" id="PR00727">
    <property type="entry name" value="LEADERPTASE"/>
</dbReference>
<dbReference type="PANTHER" id="PTHR43390:SF1">
    <property type="entry name" value="CHLOROPLAST PROCESSING PEPTIDASE"/>
    <property type="match status" value="1"/>
</dbReference>
<feature type="transmembrane region" description="Helical" evidence="6">
    <location>
        <begin position="21"/>
        <end position="43"/>
    </location>
</feature>
<dbReference type="GO" id="GO:0016020">
    <property type="term" value="C:membrane"/>
    <property type="evidence" value="ECO:0007669"/>
    <property type="project" value="UniProtKB-SubCell"/>
</dbReference>
<evidence type="ECO:0000256" key="1">
    <source>
        <dbReference type="ARBA" id="ARBA00009370"/>
    </source>
</evidence>
<dbReference type="AlphaFoldDB" id="A0A412QZ87"/>
<organism evidence="8 9">
    <name type="scientific">Phocaeicola vulgatus</name>
    <name type="common">Bacteroides vulgatus</name>
    <dbReference type="NCBI Taxonomy" id="821"/>
    <lineage>
        <taxon>Bacteria</taxon>
        <taxon>Pseudomonadati</taxon>
        <taxon>Bacteroidota</taxon>
        <taxon>Bacteroidia</taxon>
        <taxon>Bacteroidales</taxon>
        <taxon>Bacteroidaceae</taxon>
        <taxon>Phocaeicola</taxon>
    </lineage>
</organism>
<dbReference type="Gene3D" id="2.10.109.10">
    <property type="entry name" value="Umud Fragment, subunit A"/>
    <property type="match status" value="1"/>
</dbReference>
<dbReference type="GO" id="GO:0004252">
    <property type="term" value="F:serine-type endopeptidase activity"/>
    <property type="evidence" value="ECO:0007669"/>
    <property type="project" value="InterPro"/>
</dbReference>
<proteinExistence type="inferred from homology"/>
<dbReference type="RefSeq" id="WP_117852131.1">
    <property type="nucleotide sequence ID" value="NZ_DAWDKF010000008.1"/>
</dbReference>
<dbReference type="Pfam" id="PF10502">
    <property type="entry name" value="Peptidase_S26"/>
    <property type="match status" value="1"/>
</dbReference>
<comment type="caution">
    <text evidence="8">The sequence shown here is derived from an EMBL/GenBank/DDBJ whole genome shotgun (WGS) entry which is preliminary data.</text>
</comment>
<keyword evidence="6" id="KW-0812">Transmembrane</keyword>
<protein>
    <recommendedName>
        <fullName evidence="2 6">Signal peptidase I</fullName>
        <ecNumber evidence="6">3.4.21.89</ecNumber>
    </recommendedName>
</protein>
<dbReference type="InterPro" id="IPR000223">
    <property type="entry name" value="Pept_S26A_signal_pept_1"/>
</dbReference>
<comment type="catalytic activity">
    <reaction evidence="6">
        <text>Cleavage of hydrophobic, N-terminal signal or leader sequences from secreted and periplasmic proteins.</text>
        <dbReference type="EC" id="3.4.21.89"/>
    </reaction>
</comment>